<dbReference type="Proteomes" id="UP000682266">
    <property type="component" value="Unassembled WGS sequence"/>
</dbReference>
<accession>A0AA41JJG9</accession>
<sequence>MAMDEWNGFDPERINYAWCRYRFTNTPWIFSIHISARGMPAAKETRRAKGKRGEAAFLNAEFDEKRYRNESSARGIRGGGSLSFQEGNVARDNGAIAHSMIV</sequence>
<comment type="caution">
    <text evidence="1">The sequence shown here is derived from an EMBL/GenBank/DDBJ whole genome shotgun (WGS) entry which is preliminary data.</text>
</comment>
<dbReference type="EMBL" id="JAGSVG010000008">
    <property type="protein sequence ID" value="MBR8129564.1"/>
    <property type="molecule type" value="Genomic_DNA"/>
</dbReference>
<gene>
    <name evidence="1" type="ORF">KDW93_11340</name>
</gene>
<reference evidence="1" key="1">
    <citation type="submission" date="2021-04" db="EMBL/GenBank/DDBJ databases">
        <title>A collection of bacterial strains from the Burkholderia cepacia Research Laboratory and Repository.</title>
        <authorList>
            <person name="Lipuma J."/>
            <person name="Spilker T."/>
        </authorList>
    </citation>
    <scope>NUCLEOTIDE SEQUENCE</scope>
    <source>
        <strain evidence="1">AU36012</strain>
    </source>
</reference>
<protein>
    <submittedName>
        <fullName evidence="1">Uncharacterized protein</fullName>
    </submittedName>
</protein>
<dbReference type="RefSeq" id="WP_146124493.1">
    <property type="nucleotide sequence ID" value="NZ_CADERF010000011.1"/>
</dbReference>
<organism evidence="1 2">
    <name type="scientific">Burkholderia ambifaria</name>
    <dbReference type="NCBI Taxonomy" id="152480"/>
    <lineage>
        <taxon>Bacteria</taxon>
        <taxon>Pseudomonadati</taxon>
        <taxon>Pseudomonadota</taxon>
        <taxon>Betaproteobacteria</taxon>
        <taxon>Burkholderiales</taxon>
        <taxon>Burkholderiaceae</taxon>
        <taxon>Burkholderia</taxon>
        <taxon>Burkholderia cepacia complex</taxon>
    </lineage>
</organism>
<dbReference type="AlphaFoldDB" id="A0AA41JJG9"/>
<proteinExistence type="predicted"/>
<evidence type="ECO:0000313" key="1">
    <source>
        <dbReference type="EMBL" id="MBR8129564.1"/>
    </source>
</evidence>
<evidence type="ECO:0000313" key="2">
    <source>
        <dbReference type="Proteomes" id="UP000682266"/>
    </source>
</evidence>
<name>A0AA41JJG9_9BURK</name>